<keyword evidence="2" id="KW-1185">Reference proteome</keyword>
<dbReference type="Proteomes" id="UP001049176">
    <property type="component" value="Chromosome 1"/>
</dbReference>
<accession>A0A9P7V1I1</accession>
<sequence length="113" mass="12935">MSQIIRDHPITAQESNPSFCLTWKWTDKMFFELRSNILPHGKACPDKIHTLQVKMTRRSTTSRDGNKGRYFASVVNILAPRPQGLNSSLPGAWARRSPQISPYRPYLSPFTTM</sequence>
<gene>
    <name evidence="1" type="ORF">E1B28_000485</name>
</gene>
<protein>
    <submittedName>
        <fullName evidence="1">Uncharacterized protein</fullName>
    </submittedName>
</protein>
<dbReference type="GeneID" id="66069561"/>
<proteinExistence type="predicted"/>
<evidence type="ECO:0000313" key="2">
    <source>
        <dbReference type="Proteomes" id="UP001049176"/>
    </source>
</evidence>
<dbReference type="AlphaFoldDB" id="A0A9P7V1I1"/>
<dbReference type="KEGG" id="more:E1B28_000485"/>
<dbReference type="RefSeq" id="XP_043015021.1">
    <property type="nucleotide sequence ID" value="XM_043146319.1"/>
</dbReference>
<reference evidence="1" key="1">
    <citation type="journal article" date="2021" name="Genome Biol. Evol.">
        <title>The assembled and annotated genome of the fairy-ring fungus Marasmius oreades.</title>
        <authorList>
            <person name="Hiltunen M."/>
            <person name="Ament-Velasquez S.L."/>
            <person name="Johannesson H."/>
        </authorList>
    </citation>
    <scope>NUCLEOTIDE SEQUENCE</scope>
    <source>
        <strain evidence="1">03SP1</strain>
    </source>
</reference>
<dbReference type="EMBL" id="CM032181">
    <property type="protein sequence ID" value="KAG7098551.1"/>
    <property type="molecule type" value="Genomic_DNA"/>
</dbReference>
<comment type="caution">
    <text evidence="1">The sequence shown here is derived from an EMBL/GenBank/DDBJ whole genome shotgun (WGS) entry which is preliminary data.</text>
</comment>
<organism evidence="1 2">
    <name type="scientific">Marasmius oreades</name>
    <name type="common">fairy-ring Marasmius</name>
    <dbReference type="NCBI Taxonomy" id="181124"/>
    <lineage>
        <taxon>Eukaryota</taxon>
        <taxon>Fungi</taxon>
        <taxon>Dikarya</taxon>
        <taxon>Basidiomycota</taxon>
        <taxon>Agaricomycotina</taxon>
        <taxon>Agaricomycetes</taxon>
        <taxon>Agaricomycetidae</taxon>
        <taxon>Agaricales</taxon>
        <taxon>Marasmiineae</taxon>
        <taxon>Marasmiaceae</taxon>
        <taxon>Marasmius</taxon>
    </lineage>
</organism>
<evidence type="ECO:0000313" key="1">
    <source>
        <dbReference type="EMBL" id="KAG7098551.1"/>
    </source>
</evidence>
<name>A0A9P7V1I1_9AGAR</name>